<dbReference type="PROSITE" id="PS50405">
    <property type="entry name" value="GST_CTER"/>
    <property type="match status" value="1"/>
</dbReference>
<dbReference type="CDD" id="cd03191">
    <property type="entry name" value="GST_C_Zeta"/>
    <property type="match status" value="1"/>
</dbReference>
<dbReference type="InterPro" id="IPR034330">
    <property type="entry name" value="GST_Zeta_C"/>
</dbReference>
<dbReference type="AlphaFoldDB" id="A0A330LUS1"/>
<protein>
    <submittedName>
        <fullName evidence="4">Putative maleylacetoacetate isomerase</fullName>
        <ecNumber evidence="4">5.2.1.2</ecNumber>
    </submittedName>
</protein>
<dbReference type="GO" id="GO:0006749">
    <property type="term" value="P:glutathione metabolic process"/>
    <property type="evidence" value="ECO:0007669"/>
    <property type="project" value="TreeGrafter"/>
</dbReference>
<dbReference type="FunFam" id="1.20.1050.10:FF:000017">
    <property type="entry name" value="Maleylacetoacetate isomerase"/>
    <property type="match status" value="1"/>
</dbReference>
<evidence type="ECO:0000259" key="3">
    <source>
        <dbReference type="PROSITE" id="PS50405"/>
    </source>
</evidence>
<dbReference type="GO" id="GO:0016034">
    <property type="term" value="F:maleylacetoacetate isomerase activity"/>
    <property type="evidence" value="ECO:0007669"/>
    <property type="project" value="UniProtKB-EC"/>
</dbReference>
<evidence type="ECO:0000313" key="4">
    <source>
        <dbReference type="EMBL" id="SQD79568.1"/>
    </source>
</evidence>
<name>A0A330LUS1_9GAMM</name>
<proteinExistence type="inferred from homology"/>
<dbReference type="Pfam" id="PF13417">
    <property type="entry name" value="GST_N_3"/>
    <property type="match status" value="1"/>
</dbReference>
<dbReference type="GO" id="GO:0005737">
    <property type="term" value="C:cytoplasm"/>
    <property type="evidence" value="ECO:0007669"/>
    <property type="project" value="InterPro"/>
</dbReference>
<dbReference type="PANTHER" id="PTHR42673">
    <property type="entry name" value="MALEYLACETOACETATE ISOMERASE"/>
    <property type="match status" value="1"/>
</dbReference>
<comment type="similarity">
    <text evidence="1">Belongs to the GST superfamily. Zeta family.</text>
</comment>
<dbReference type="InterPro" id="IPR040079">
    <property type="entry name" value="Glutathione_S-Trfase"/>
</dbReference>
<dbReference type="PROSITE" id="PS50404">
    <property type="entry name" value="GST_NTER"/>
    <property type="match status" value="1"/>
</dbReference>
<dbReference type="OrthoDB" id="509852at2"/>
<dbReference type="SFLD" id="SFLDG00358">
    <property type="entry name" value="Main_(cytGST)"/>
    <property type="match status" value="1"/>
</dbReference>
<evidence type="ECO:0000256" key="1">
    <source>
        <dbReference type="ARBA" id="ARBA00010007"/>
    </source>
</evidence>
<dbReference type="EC" id="5.2.1.2" evidence="4"/>
<dbReference type="GO" id="GO:0004364">
    <property type="term" value="F:glutathione transferase activity"/>
    <property type="evidence" value="ECO:0007669"/>
    <property type="project" value="TreeGrafter"/>
</dbReference>
<dbReference type="RefSeq" id="WP_112716316.1">
    <property type="nucleotide sequence ID" value="NZ_LS483250.1"/>
</dbReference>
<dbReference type="Gene3D" id="3.40.30.10">
    <property type="entry name" value="Glutaredoxin"/>
    <property type="match status" value="1"/>
</dbReference>
<dbReference type="InterPro" id="IPR005955">
    <property type="entry name" value="GST_Zeta"/>
</dbReference>
<dbReference type="InterPro" id="IPR010987">
    <property type="entry name" value="Glutathione-S-Trfase_C-like"/>
</dbReference>
<dbReference type="InterPro" id="IPR036282">
    <property type="entry name" value="Glutathione-S-Trfase_C_sf"/>
</dbReference>
<feature type="domain" description="GST C-terminal" evidence="3">
    <location>
        <begin position="99"/>
        <end position="226"/>
    </location>
</feature>
<dbReference type="GO" id="GO:0006559">
    <property type="term" value="P:L-phenylalanine catabolic process"/>
    <property type="evidence" value="ECO:0007669"/>
    <property type="project" value="TreeGrafter"/>
</dbReference>
<accession>A0A330LUS1</accession>
<sequence>MKLYSYFRSTAAYRVRIVLNLKQINYTIVSVHLVRNGGEQHSVEYLNINPQGLVPSLDIAAPNFDVVGPESKPQIITQSGAIIEYLEEAFPQPALLPINLTQRAYVRTLTQIIACDMHPLNNLRVLHYIEESFDCDDTEKMTWYHHWLTSGFAAIEVHLISKGSSHYCYDDQLTIADAYLIPQVYNALRFKLDMTPYPAVNRIYQHCIQLPAFSDAAPELQPDVDK</sequence>
<dbReference type="KEGG" id="mya:MORIYA_3112"/>
<evidence type="ECO:0000313" key="5">
    <source>
        <dbReference type="Proteomes" id="UP000250163"/>
    </source>
</evidence>
<dbReference type="Proteomes" id="UP000250163">
    <property type="component" value="Chromosome MORIYA"/>
</dbReference>
<dbReference type="Gene3D" id="1.20.1050.10">
    <property type="match status" value="1"/>
</dbReference>
<evidence type="ECO:0000259" key="2">
    <source>
        <dbReference type="PROSITE" id="PS50404"/>
    </source>
</evidence>
<organism evidence="4 5">
    <name type="scientific">Moritella yayanosii</name>
    <dbReference type="NCBI Taxonomy" id="69539"/>
    <lineage>
        <taxon>Bacteria</taxon>
        <taxon>Pseudomonadati</taxon>
        <taxon>Pseudomonadota</taxon>
        <taxon>Gammaproteobacteria</taxon>
        <taxon>Alteromonadales</taxon>
        <taxon>Moritellaceae</taxon>
        <taxon>Moritella</taxon>
    </lineage>
</organism>
<dbReference type="SFLD" id="SFLDS00019">
    <property type="entry name" value="Glutathione_Transferase_(cytos"/>
    <property type="match status" value="1"/>
</dbReference>
<reference evidence="5" key="1">
    <citation type="submission" date="2018-05" db="EMBL/GenBank/DDBJ databases">
        <authorList>
            <person name="Cea G.-C."/>
            <person name="William W."/>
        </authorList>
    </citation>
    <scope>NUCLEOTIDE SEQUENCE [LARGE SCALE GENOMIC DNA]</scope>
    <source>
        <strain evidence="5">DB21MT 5</strain>
    </source>
</reference>
<keyword evidence="5" id="KW-1185">Reference proteome</keyword>
<gene>
    <name evidence="4" type="primary">maiA</name>
    <name evidence="4" type="ORF">MORIYA_3112</name>
</gene>
<dbReference type="InterPro" id="IPR036249">
    <property type="entry name" value="Thioredoxin-like_sf"/>
</dbReference>
<dbReference type="SUPFAM" id="SSF47616">
    <property type="entry name" value="GST C-terminal domain-like"/>
    <property type="match status" value="1"/>
</dbReference>
<dbReference type="InterPro" id="IPR004045">
    <property type="entry name" value="Glutathione_S-Trfase_N"/>
</dbReference>
<dbReference type="SUPFAM" id="SSF52833">
    <property type="entry name" value="Thioredoxin-like"/>
    <property type="match status" value="1"/>
</dbReference>
<dbReference type="NCBIfam" id="TIGR01262">
    <property type="entry name" value="maiA"/>
    <property type="match status" value="1"/>
</dbReference>
<feature type="domain" description="GST N-terminal" evidence="2">
    <location>
        <begin position="1"/>
        <end position="94"/>
    </location>
</feature>
<keyword evidence="4" id="KW-0413">Isomerase</keyword>
<dbReference type="EMBL" id="LS483250">
    <property type="protein sequence ID" value="SQD79568.1"/>
    <property type="molecule type" value="Genomic_DNA"/>
</dbReference>
<dbReference type="PANTHER" id="PTHR42673:SF21">
    <property type="entry name" value="GLUTATHIONE S-TRANSFERASE YFCF"/>
    <property type="match status" value="1"/>
</dbReference>